<accession>A0A915JU75</accession>
<feature type="region of interest" description="Disordered" evidence="1">
    <location>
        <begin position="71"/>
        <end position="97"/>
    </location>
</feature>
<evidence type="ECO:0000313" key="2">
    <source>
        <dbReference type="Proteomes" id="UP000887565"/>
    </source>
</evidence>
<name>A0A915JU75_ROMCU</name>
<evidence type="ECO:0000313" key="3">
    <source>
        <dbReference type="WBParaSite" id="nRc.2.0.1.t29614-RA"/>
    </source>
</evidence>
<dbReference type="AlphaFoldDB" id="A0A915JU75"/>
<reference evidence="3" key="1">
    <citation type="submission" date="2022-11" db="UniProtKB">
        <authorList>
            <consortium name="WormBaseParasite"/>
        </authorList>
    </citation>
    <scope>IDENTIFICATION</scope>
</reference>
<keyword evidence="2" id="KW-1185">Reference proteome</keyword>
<evidence type="ECO:0000256" key="1">
    <source>
        <dbReference type="SAM" id="MobiDB-lite"/>
    </source>
</evidence>
<protein>
    <submittedName>
        <fullName evidence="3">Uncharacterized protein</fullName>
    </submittedName>
</protein>
<proteinExistence type="predicted"/>
<dbReference type="Proteomes" id="UP000887565">
    <property type="component" value="Unplaced"/>
</dbReference>
<organism evidence="2 3">
    <name type="scientific">Romanomermis culicivorax</name>
    <name type="common">Nematode worm</name>
    <dbReference type="NCBI Taxonomy" id="13658"/>
    <lineage>
        <taxon>Eukaryota</taxon>
        <taxon>Metazoa</taxon>
        <taxon>Ecdysozoa</taxon>
        <taxon>Nematoda</taxon>
        <taxon>Enoplea</taxon>
        <taxon>Dorylaimia</taxon>
        <taxon>Mermithida</taxon>
        <taxon>Mermithoidea</taxon>
        <taxon>Mermithidae</taxon>
        <taxon>Romanomermis</taxon>
    </lineage>
</organism>
<sequence>MKLSFCSSVWPGKDLSSAASMIGQIPIRSGGSEMVMDIGMPQEIGTNNTLIVAVIIEDDAFDHMFNESKFHGNEDGTVGGDDGSVSDFDLSANRELH</sequence>
<dbReference type="WBParaSite" id="nRc.2.0.1.t29614-RA">
    <property type="protein sequence ID" value="nRc.2.0.1.t29614-RA"/>
    <property type="gene ID" value="nRc.2.0.1.g29614"/>
</dbReference>